<name>A0A6B0UFL4_IXORI</name>
<evidence type="ECO:0000313" key="1">
    <source>
        <dbReference type="EMBL" id="MXU87795.1"/>
    </source>
</evidence>
<reference evidence="1" key="1">
    <citation type="submission" date="2019-12" db="EMBL/GenBank/DDBJ databases">
        <title>An insight into the sialome of adult female Ixodes ricinus ticks feeding for 6 days.</title>
        <authorList>
            <person name="Perner J."/>
            <person name="Ribeiro J.M.C."/>
        </authorList>
    </citation>
    <scope>NUCLEOTIDE SEQUENCE</scope>
    <source>
        <strain evidence="1">Semi-engorged</strain>
        <tissue evidence="1">Salivary glands</tissue>
    </source>
</reference>
<accession>A0A6B0UFL4</accession>
<sequence>MHANEEWELPPRRTRLRSRRLNGNDTPFTRMKHAVIMVLMPSGSPFSRHPVVKFHQNCARLKGERRRQLLVSWFRPATCALTNQEVKRCSDHENLGDF</sequence>
<dbReference type="AlphaFoldDB" id="A0A6B0UFL4"/>
<dbReference type="EMBL" id="GIFC01005712">
    <property type="protein sequence ID" value="MXU87795.1"/>
    <property type="molecule type" value="Transcribed_RNA"/>
</dbReference>
<organism evidence="1">
    <name type="scientific">Ixodes ricinus</name>
    <name type="common">Common tick</name>
    <name type="synonym">Acarus ricinus</name>
    <dbReference type="NCBI Taxonomy" id="34613"/>
    <lineage>
        <taxon>Eukaryota</taxon>
        <taxon>Metazoa</taxon>
        <taxon>Ecdysozoa</taxon>
        <taxon>Arthropoda</taxon>
        <taxon>Chelicerata</taxon>
        <taxon>Arachnida</taxon>
        <taxon>Acari</taxon>
        <taxon>Parasitiformes</taxon>
        <taxon>Ixodida</taxon>
        <taxon>Ixodoidea</taxon>
        <taxon>Ixodidae</taxon>
        <taxon>Ixodinae</taxon>
        <taxon>Ixodes</taxon>
    </lineage>
</organism>
<protein>
    <submittedName>
        <fullName evidence="1">Uncharacterized protein</fullName>
    </submittedName>
</protein>
<proteinExistence type="predicted"/>